<evidence type="ECO:0000313" key="3">
    <source>
        <dbReference type="Proteomes" id="UP001058072"/>
    </source>
</evidence>
<feature type="domain" description="Polysaccharide pyruvyl transferase" evidence="1">
    <location>
        <begin position="15"/>
        <end position="280"/>
    </location>
</feature>
<dbReference type="Pfam" id="PF04230">
    <property type="entry name" value="PS_pyruv_trans"/>
    <property type="match status" value="1"/>
</dbReference>
<accession>A0A9Q9CR18</accession>
<dbReference type="RefSeq" id="WP_212724084.1">
    <property type="nucleotide sequence ID" value="NZ_CP071250.1"/>
</dbReference>
<dbReference type="InterPro" id="IPR007345">
    <property type="entry name" value="Polysacch_pyruvyl_Trfase"/>
</dbReference>
<evidence type="ECO:0000259" key="1">
    <source>
        <dbReference type="Pfam" id="PF04230"/>
    </source>
</evidence>
<sequence length="329" mass="37934">MRKIAVLDTSIMSFNIGDQIIMESARKGLEAILEDAFVVNMPTHSPLFRFYEFSLRGKDSFKPNLDAIDLKFVCGTNLLEKNMKKRKNTWNIHMGDLHYFKDFILVGVGTDGLPAVANNYTKKFYQKALSSDYIHSTRDEETKEFLESIGIKAINTGCPTIWGLTKEHCSFIPKDKKNNVVFTVTDYKPDISKDRIMIDILCKNYTNVYCWIQGSQDIDYLNTLGIDILHSDKIKMISPSLDAYNKFLDNVECDFVGTRLHAGIKAMQKYKRAIIIGVDNRARAMNIDYNFNFIEREEIEKLEDMVNTSFSTEINLNERNIKAFLQQFN</sequence>
<organism evidence="2 3">
    <name type="scientific">Turicibacter bilis</name>
    <dbReference type="NCBI Taxonomy" id="2735723"/>
    <lineage>
        <taxon>Bacteria</taxon>
        <taxon>Bacillati</taxon>
        <taxon>Bacillota</taxon>
        <taxon>Erysipelotrichia</taxon>
        <taxon>Erysipelotrichales</taxon>
        <taxon>Turicibacteraceae</taxon>
        <taxon>Turicibacter</taxon>
    </lineage>
</organism>
<dbReference type="GO" id="GO:0016740">
    <property type="term" value="F:transferase activity"/>
    <property type="evidence" value="ECO:0007669"/>
    <property type="project" value="UniProtKB-KW"/>
</dbReference>
<keyword evidence="2" id="KW-0808">Transferase</keyword>
<gene>
    <name evidence="2" type="ORF">J0J70_12370</name>
</gene>
<dbReference type="Proteomes" id="UP001058072">
    <property type="component" value="Chromosome"/>
</dbReference>
<proteinExistence type="predicted"/>
<dbReference type="EMBL" id="CP071250">
    <property type="protein sequence ID" value="UUF08347.1"/>
    <property type="molecule type" value="Genomic_DNA"/>
</dbReference>
<evidence type="ECO:0000313" key="2">
    <source>
        <dbReference type="EMBL" id="UUF08347.1"/>
    </source>
</evidence>
<name>A0A9Q9CR18_9FIRM</name>
<reference evidence="2" key="1">
    <citation type="submission" date="2021-03" db="EMBL/GenBank/DDBJ databases">
        <title>Comparative Genomics and Metabolomics in the genus Turicibacter.</title>
        <authorList>
            <person name="Maki J."/>
            <person name="Looft T."/>
        </authorList>
    </citation>
    <scope>NUCLEOTIDE SEQUENCE</scope>
    <source>
        <strain evidence="2">ISU324</strain>
    </source>
</reference>
<dbReference type="AlphaFoldDB" id="A0A9Q9CR18"/>
<protein>
    <submittedName>
        <fullName evidence="2">Polysaccharide pyruvyl transferase family protein</fullName>
    </submittedName>
</protein>